<organism evidence="5 6">
    <name type="scientific">Thiorhodovibrio frisius</name>
    <dbReference type="NCBI Taxonomy" id="631362"/>
    <lineage>
        <taxon>Bacteria</taxon>
        <taxon>Pseudomonadati</taxon>
        <taxon>Pseudomonadota</taxon>
        <taxon>Gammaproteobacteria</taxon>
        <taxon>Chromatiales</taxon>
        <taxon>Chromatiaceae</taxon>
        <taxon>Thiorhodovibrio</taxon>
    </lineage>
</organism>
<proteinExistence type="inferred from homology"/>
<evidence type="ECO:0000256" key="1">
    <source>
        <dbReference type="ARBA" id="ARBA00008857"/>
    </source>
</evidence>
<dbReference type="HOGENOM" id="CLU_027562_0_4_6"/>
<keyword evidence="2" id="KW-0229">DNA integration</keyword>
<dbReference type="AlphaFoldDB" id="H8YW01"/>
<sequence>MVTVKALRTLKPGVWLSDGGARGAGTLVFRKTGGVTRAYFRYTQSDGSRYAFPLGHCDENGRDGLSLADARTKASELSKLYLSGIRDIRGYLENQEAARRAEQEAEKSAAIAAEVANQAKKVQTLRALCEAYTTALESQGKMKSARDVRSAFKVHVFQNHASLADLPASDVTPQQIAMIVRSVREAGKERTAGILRSYLRAAYAMAIRAPFDSAVNSQLAAFDVEMNPVDAIPTIPVRSGQRSLSHTEFRDYLNNLNDSIPDMALKLAVVSGGQRMAQLLRVRVADYNEATQVLRLWDGKGKRREPREHLIPLGPKGEAIVTGLVARAREKTKEFAAINETLAESNPSLWISTGGATVVETTPGKRLIEISSAMQVEPFNLRDVRRTVETMLASMGISRETRAQLLSHGLGGVQAVHYDRHTYMEEKRAAILAWESQLLEIGVNL</sequence>
<dbReference type="InterPro" id="IPR013762">
    <property type="entry name" value="Integrase-like_cat_sf"/>
</dbReference>
<dbReference type="InterPro" id="IPR010998">
    <property type="entry name" value="Integrase_recombinase_N"/>
</dbReference>
<evidence type="ECO:0000256" key="4">
    <source>
        <dbReference type="ARBA" id="ARBA00023172"/>
    </source>
</evidence>
<dbReference type="GO" id="GO:0003677">
    <property type="term" value="F:DNA binding"/>
    <property type="evidence" value="ECO:0007669"/>
    <property type="project" value="UniProtKB-KW"/>
</dbReference>
<dbReference type="GO" id="GO:0006310">
    <property type="term" value="P:DNA recombination"/>
    <property type="evidence" value="ECO:0007669"/>
    <property type="project" value="UniProtKB-KW"/>
</dbReference>
<keyword evidence="6" id="KW-1185">Reference proteome</keyword>
<evidence type="ECO:0000313" key="5">
    <source>
        <dbReference type="EMBL" id="EIC23792.1"/>
    </source>
</evidence>
<dbReference type="OrthoDB" id="9795573at2"/>
<name>H8YW01_9GAMM</name>
<reference evidence="5 6" key="2">
    <citation type="submission" date="2011-11" db="EMBL/GenBank/DDBJ databases">
        <authorList>
            <consortium name="US DOE Joint Genome Institute"/>
            <person name="Lucas S."/>
            <person name="Han J."/>
            <person name="Lapidus A."/>
            <person name="Cheng J.-F."/>
            <person name="Goodwin L."/>
            <person name="Pitluck S."/>
            <person name="Peters L."/>
            <person name="Ovchinnikova G."/>
            <person name="Zhang X."/>
            <person name="Detter J.C."/>
            <person name="Han C."/>
            <person name="Tapia R."/>
            <person name="Land M."/>
            <person name="Hauser L."/>
            <person name="Kyrpides N."/>
            <person name="Ivanova N."/>
            <person name="Pagani I."/>
            <person name="Vogl K."/>
            <person name="Liu Z."/>
            <person name="Overmann J."/>
            <person name="Frigaard N.-U."/>
            <person name="Bryant D."/>
            <person name="Woyke T."/>
        </authorList>
    </citation>
    <scope>NUCLEOTIDE SEQUENCE [LARGE SCALE GENOMIC DNA]</scope>
    <source>
        <strain evidence="5 6">970</strain>
    </source>
</reference>
<dbReference type="SUPFAM" id="SSF56349">
    <property type="entry name" value="DNA breaking-rejoining enzymes"/>
    <property type="match status" value="1"/>
</dbReference>
<dbReference type="GO" id="GO:0015074">
    <property type="term" value="P:DNA integration"/>
    <property type="evidence" value="ECO:0007669"/>
    <property type="project" value="UniProtKB-KW"/>
</dbReference>
<dbReference type="eggNOG" id="COG0582">
    <property type="taxonomic scope" value="Bacteria"/>
</dbReference>
<dbReference type="STRING" id="631362.Thi970DRAFT_00304"/>
<evidence type="ECO:0000256" key="3">
    <source>
        <dbReference type="ARBA" id="ARBA00023125"/>
    </source>
</evidence>
<accession>H8YW01</accession>
<reference evidence="6" key="1">
    <citation type="submission" date="2011-06" db="EMBL/GenBank/DDBJ databases">
        <authorList>
            <consortium name="US DOE Joint Genome Institute (JGI-PGF)"/>
            <person name="Lucas S."/>
            <person name="Han J."/>
            <person name="Lapidus A."/>
            <person name="Cheng J.-F."/>
            <person name="Goodwin L."/>
            <person name="Pitluck S."/>
            <person name="Peters L."/>
            <person name="Land M.L."/>
            <person name="Hauser L."/>
            <person name="Vogl K."/>
            <person name="Liu Z."/>
            <person name="Overmann J."/>
            <person name="Frigaard N.-U."/>
            <person name="Bryant D.A."/>
            <person name="Woyke T.J."/>
        </authorList>
    </citation>
    <scope>NUCLEOTIDE SEQUENCE [LARGE SCALE GENOMIC DNA]</scope>
    <source>
        <strain evidence="6">970</strain>
    </source>
</reference>
<dbReference type="PANTHER" id="PTHR30629">
    <property type="entry name" value="PROPHAGE INTEGRASE"/>
    <property type="match status" value="1"/>
</dbReference>
<evidence type="ECO:0000256" key="2">
    <source>
        <dbReference type="ARBA" id="ARBA00022908"/>
    </source>
</evidence>
<evidence type="ECO:0000313" key="6">
    <source>
        <dbReference type="Proteomes" id="UP000002964"/>
    </source>
</evidence>
<dbReference type="Gene3D" id="1.10.443.10">
    <property type="entry name" value="Intergrase catalytic core"/>
    <property type="match status" value="1"/>
</dbReference>
<keyword evidence="3" id="KW-0238">DNA-binding</keyword>
<dbReference type="Gene3D" id="3.30.160.390">
    <property type="entry name" value="Integrase, DNA-binding domain"/>
    <property type="match status" value="1"/>
</dbReference>
<dbReference type="InterPro" id="IPR050808">
    <property type="entry name" value="Phage_Integrase"/>
</dbReference>
<protein>
    <submittedName>
        <fullName evidence="5">Phage integrase family protein</fullName>
    </submittedName>
</protein>
<dbReference type="EMBL" id="JH603164">
    <property type="protein sequence ID" value="EIC23792.1"/>
    <property type="molecule type" value="Genomic_DNA"/>
</dbReference>
<gene>
    <name evidence="5" type="ORF">Thi970DRAFT_00304</name>
</gene>
<dbReference type="RefSeq" id="WP_009146766.1">
    <property type="nucleotide sequence ID" value="NZ_CP121471.1"/>
</dbReference>
<dbReference type="Gene3D" id="1.10.150.130">
    <property type="match status" value="1"/>
</dbReference>
<comment type="similarity">
    <text evidence="1">Belongs to the 'phage' integrase family.</text>
</comment>
<dbReference type="PANTHER" id="PTHR30629:SF2">
    <property type="entry name" value="PROPHAGE INTEGRASE INTS-RELATED"/>
    <property type="match status" value="1"/>
</dbReference>
<dbReference type="InterPro" id="IPR038488">
    <property type="entry name" value="Integrase_DNA-bd_sf"/>
</dbReference>
<keyword evidence="4" id="KW-0233">DNA recombination</keyword>
<dbReference type="Proteomes" id="UP000002964">
    <property type="component" value="Unassembled WGS sequence"/>
</dbReference>
<dbReference type="InterPro" id="IPR011010">
    <property type="entry name" value="DNA_brk_join_enz"/>
</dbReference>